<dbReference type="PANTHER" id="PTHR32227">
    <property type="entry name" value="GLUCAN ENDO-1,3-BETA-GLUCOSIDASE BG1-RELATED-RELATED"/>
    <property type="match status" value="1"/>
</dbReference>
<dbReference type="OMA" id="DAMVDCI"/>
<reference evidence="6" key="2">
    <citation type="submission" date="2015-06" db="UniProtKB">
        <authorList>
            <consortium name="EnsemblPlants"/>
        </authorList>
    </citation>
    <scope>IDENTIFICATION</scope>
</reference>
<keyword evidence="3 5" id="KW-0326">Glycosidase</keyword>
<dbReference type="SUPFAM" id="SSF51445">
    <property type="entry name" value="(Trans)glycosidases"/>
    <property type="match status" value="3"/>
</dbReference>
<protein>
    <recommendedName>
        <fullName evidence="8">Glucan endo-1,3-beta-D-glucosidase</fullName>
    </recommendedName>
</protein>
<keyword evidence="2 5" id="KW-0378">Hydrolase</keyword>
<dbReference type="InterPro" id="IPR017853">
    <property type="entry name" value="GH"/>
</dbReference>
<name>A0A0E0N7K5_ORYRU</name>
<dbReference type="GO" id="GO:0005975">
    <property type="term" value="P:carbohydrate metabolic process"/>
    <property type="evidence" value="ECO:0007669"/>
    <property type="project" value="InterPro"/>
</dbReference>
<keyword evidence="7" id="KW-1185">Reference proteome</keyword>
<evidence type="ECO:0000313" key="6">
    <source>
        <dbReference type="EnsemblPlants" id="ORUFI01G47220.1"/>
    </source>
</evidence>
<dbReference type="PROSITE" id="PS00587">
    <property type="entry name" value="GLYCOSYL_HYDROL_F17"/>
    <property type="match status" value="1"/>
</dbReference>
<dbReference type="Gramene" id="ORUFI01G47220.1">
    <property type="protein sequence ID" value="ORUFI01G47220.1"/>
    <property type="gene ID" value="ORUFI01G47220"/>
</dbReference>
<comment type="similarity">
    <text evidence="1 4">Belongs to the glycosyl hydrolase 17 family.</text>
</comment>
<dbReference type="Proteomes" id="UP000008022">
    <property type="component" value="Unassembled WGS sequence"/>
</dbReference>
<evidence type="ECO:0008006" key="8">
    <source>
        <dbReference type="Google" id="ProtNLM"/>
    </source>
</evidence>
<evidence type="ECO:0000256" key="4">
    <source>
        <dbReference type="RuleBase" id="RU004335"/>
    </source>
</evidence>
<evidence type="ECO:0000256" key="5">
    <source>
        <dbReference type="RuleBase" id="RU004336"/>
    </source>
</evidence>
<dbReference type="HOGENOM" id="CLU_017528_0_0_1"/>
<dbReference type="Gene3D" id="3.20.20.80">
    <property type="entry name" value="Glycosidases"/>
    <property type="match status" value="3"/>
</dbReference>
<dbReference type="eggNOG" id="ENOG502QQ3M">
    <property type="taxonomic scope" value="Eukaryota"/>
</dbReference>
<dbReference type="InterPro" id="IPR044965">
    <property type="entry name" value="Glyco_hydro_17_plant"/>
</dbReference>
<reference evidence="7" key="1">
    <citation type="submission" date="2013-06" db="EMBL/GenBank/DDBJ databases">
        <authorList>
            <person name="Zhao Q."/>
        </authorList>
    </citation>
    <scope>NUCLEOTIDE SEQUENCE</scope>
    <source>
        <strain evidence="7">cv. W1943</strain>
    </source>
</reference>
<evidence type="ECO:0000313" key="7">
    <source>
        <dbReference type="Proteomes" id="UP000008022"/>
    </source>
</evidence>
<evidence type="ECO:0000256" key="1">
    <source>
        <dbReference type="ARBA" id="ARBA00008773"/>
    </source>
</evidence>
<dbReference type="EnsemblPlants" id="ORUFI01G47220.1">
    <property type="protein sequence ID" value="ORUFI01G47220.1"/>
    <property type="gene ID" value="ORUFI01G47220"/>
</dbReference>
<evidence type="ECO:0000256" key="2">
    <source>
        <dbReference type="ARBA" id="ARBA00022801"/>
    </source>
</evidence>
<dbReference type="GO" id="GO:0042973">
    <property type="term" value="F:glucan endo-1,3-beta-D-glucosidase activity"/>
    <property type="evidence" value="ECO:0007669"/>
    <property type="project" value="UniProtKB-ARBA"/>
</dbReference>
<dbReference type="InterPro" id="IPR000490">
    <property type="entry name" value="Glyco_hydro_17"/>
</dbReference>
<accession>A0A0E0N7K5</accession>
<sequence>MGGAHGVCYGVVGNNLPSRSEVVQLYKSKGISAMRIYYPDQEALAALRGSGIAVIVDVGDKGAVANLANNPSAAADWVRNNVQAYWPSVFIRYIAVGNELGPGDMGTILPAMQNLYNALVSAGLSNSIKVSTAVKMDVITNSFPPSHGVFRPDLQRFIVPIAQFLANTMSPLLVNVYPYFAYRDNPRDIPLNYATFQPGTTLFEQMGAVNGVCYGVLGDNLPPRSEVVQLLKSQGIGAMRIYYPDKEALDALRGSGIAIIVDVGDSGAVANLASNPSAAGDWVRDNVEAYWPSVIIRYITVGNELPAGDMGLILPAMQNVHKALVSAGLSSSIKVSTAIKMDVVANTFPPSHGVFRPDVQQFMAPIARFLANTVSPLLVNVYPYVSYRENPRDISLNYATFQPGTTVRDSDSGLTYTNLFNAMVDAVYAALEKAGTPNVRIAVSETGWPSAGGFAATAENAMNHNQGVIDNVKNGTPKRPGPLETYVFAMFNENQQTGDETRRHFGLFNPDKTPAYPITPYPRPAVQSIGVCYGMVGNDLPSRSEVVQMYVSLGINRMRIYNPDREALDALRNSGIDLILDAGGFDTVSYLAASSSNAASWVHDNISPYYPAVNIKYIAVGNEVVGGTTESILPAMRNVNSALAAAGIGGIKVSTAVKSDVIANSYPPSAGVFAYPYMNGIAQYLASTGAPLLANVYPYFAYAGNPREISLNYATFQPGTTVRDDGNGLTYTNLFDAMVDCIYAALEKADAGNVRVVVSESGWPSAEGIGASMDNARAYNQGLIDHVGRGTPKRPGQMEAYIFAMFNENQKTGAATERHFGLFYPNKSPVYQIAFSN</sequence>
<dbReference type="AlphaFoldDB" id="A0A0E0N7K5"/>
<proteinExistence type="inferred from homology"/>
<dbReference type="FunFam" id="3.20.20.80:FF:000010">
    <property type="entry name" value="glucan endo-1,3-beta-glucosidase, basic"/>
    <property type="match status" value="2"/>
</dbReference>
<dbReference type="STRING" id="4529.A0A0E0N7K5"/>
<dbReference type="Pfam" id="PF00332">
    <property type="entry name" value="Glyco_hydro_17"/>
    <property type="match status" value="3"/>
</dbReference>
<organism evidence="6 7">
    <name type="scientific">Oryza rufipogon</name>
    <name type="common">Brownbeard rice</name>
    <name type="synonym">Asian wild rice</name>
    <dbReference type="NCBI Taxonomy" id="4529"/>
    <lineage>
        <taxon>Eukaryota</taxon>
        <taxon>Viridiplantae</taxon>
        <taxon>Streptophyta</taxon>
        <taxon>Embryophyta</taxon>
        <taxon>Tracheophyta</taxon>
        <taxon>Spermatophyta</taxon>
        <taxon>Magnoliopsida</taxon>
        <taxon>Liliopsida</taxon>
        <taxon>Poales</taxon>
        <taxon>Poaceae</taxon>
        <taxon>BOP clade</taxon>
        <taxon>Oryzoideae</taxon>
        <taxon>Oryzeae</taxon>
        <taxon>Oryzinae</taxon>
        <taxon>Oryza</taxon>
    </lineage>
</organism>
<evidence type="ECO:0000256" key="3">
    <source>
        <dbReference type="ARBA" id="ARBA00023295"/>
    </source>
</evidence>